<name>A0A6M3IQG8_9ZZZZ</name>
<dbReference type="EMBL" id="MT142261">
    <property type="protein sequence ID" value="QJA77057.1"/>
    <property type="molecule type" value="Genomic_DNA"/>
</dbReference>
<sequence>MTFSKKKVVIVEWEDACSTNGYYDKEHPEKATTAQARTVGFLVERGRKVVKVCGESFEDGDFRHVHSIPRGMVRKITELRR</sequence>
<gene>
    <name evidence="2" type="ORF">MM415A01372_0009</name>
    <name evidence="1" type="ORF">MM415B01253_0017</name>
</gene>
<evidence type="ECO:0000313" key="2">
    <source>
        <dbReference type="EMBL" id="QJA77057.1"/>
    </source>
</evidence>
<protein>
    <submittedName>
        <fullName evidence="1">Uncharacterized protein</fullName>
    </submittedName>
</protein>
<reference evidence="1" key="1">
    <citation type="submission" date="2020-03" db="EMBL/GenBank/DDBJ databases">
        <title>The deep terrestrial virosphere.</title>
        <authorList>
            <person name="Holmfeldt K."/>
            <person name="Nilsson E."/>
            <person name="Simone D."/>
            <person name="Lopez-Fernandez M."/>
            <person name="Wu X."/>
            <person name="de Brujin I."/>
            <person name="Lundin D."/>
            <person name="Andersson A."/>
            <person name="Bertilsson S."/>
            <person name="Dopson M."/>
        </authorList>
    </citation>
    <scope>NUCLEOTIDE SEQUENCE</scope>
    <source>
        <strain evidence="2">MM415A01372</strain>
        <strain evidence="1">MM415B01253</strain>
    </source>
</reference>
<organism evidence="1">
    <name type="scientific">viral metagenome</name>
    <dbReference type="NCBI Taxonomy" id="1070528"/>
    <lineage>
        <taxon>unclassified sequences</taxon>
        <taxon>metagenomes</taxon>
        <taxon>organismal metagenomes</taxon>
    </lineage>
</organism>
<dbReference type="EMBL" id="MT141378">
    <property type="protein sequence ID" value="QJA59643.1"/>
    <property type="molecule type" value="Genomic_DNA"/>
</dbReference>
<proteinExistence type="predicted"/>
<dbReference type="AlphaFoldDB" id="A0A6M3IQG8"/>
<evidence type="ECO:0000313" key="1">
    <source>
        <dbReference type="EMBL" id="QJA59643.1"/>
    </source>
</evidence>
<accession>A0A6M3IQG8</accession>